<dbReference type="EMBL" id="UZAU01000814">
    <property type="status" value="NOT_ANNOTATED_CDS"/>
    <property type="molecule type" value="Genomic_DNA"/>
</dbReference>
<name>A0A803QRA2_CANSA</name>
<feature type="domain" description="RNase H type-1" evidence="1">
    <location>
        <begin position="29"/>
        <end position="93"/>
    </location>
</feature>
<dbReference type="PANTHER" id="PTHR47074">
    <property type="entry name" value="BNAC02G40300D PROTEIN"/>
    <property type="match status" value="1"/>
</dbReference>
<dbReference type="GO" id="GO:0003676">
    <property type="term" value="F:nucleic acid binding"/>
    <property type="evidence" value="ECO:0007669"/>
    <property type="project" value="InterPro"/>
</dbReference>
<dbReference type="Gramene" id="evm.model.10.990">
    <property type="protein sequence ID" value="cds.evm.model.10.990"/>
    <property type="gene ID" value="evm.TU.10.990"/>
</dbReference>
<keyword evidence="3" id="KW-1185">Reference proteome</keyword>
<reference evidence="2" key="1">
    <citation type="submission" date="2021-03" db="UniProtKB">
        <authorList>
            <consortium name="EnsemblPlants"/>
        </authorList>
    </citation>
    <scope>IDENTIFICATION</scope>
</reference>
<dbReference type="Pfam" id="PF13456">
    <property type="entry name" value="RVT_3"/>
    <property type="match status" value="1"/>
</dbReference>
<dbReference type="InterPro" id="IPR052929">
    <property type="entry name" value="RNase_H-like_EbsB-rel"/>
</dbReference>
<organism evidence="2 3">
    <name type="scientific">Cannabis sativa</name>
    <name type="common">Hemp</name>
    <name type="synonym">Marijuana</name>
    <dbReference type="NCBI Taxonomy" id="3483"/>
    <lineage>
        <taxon>Eukaryota</taxon>
        <taxon>Viridiplantae</taxon>
        <taxon>Streptophyta</taxon>
        <taxon>Embryophyta</taxon>
        <taxon>Tracheophyta</taxon>
        <taxon>Spermatophyta</taxon>
        <taxon>Magnoliopsida</taxon>
        <taxon>eudicotyledons</taxon>
        <taxon>Gunneridae</taxon>
        <taxon>Pentapetalae</taxon>
        <taxon>rosids</taxon>
        <taxon>fabids</taxon>
        <taxon>Rosales</taxon>
        <taxon>Cannabaceae</taxon>
        <taxon>Cannabis</taxon>
    </lineage>
</organism>
<dbReference type="Proteomes" id="UP000596661">
    <property type="component" value="Unassembled WGS sequence"/>
</dbReference>
<dbReference type="GO" id="GO:0004523">
    <property type="term" value="F:RNA-DNA hybrid ribonuclease activity"/>
    <property type="evidence" value="ECO:0007669"/>
    <property type="project" value="InterPro"/>
</dbReference>
<dbReference type="PANTHER" id="PTHR47074:SF11">
    <property type="entry name" value="REVERSE TRANSCRIPTASE-LIKE PROTEIN"/>
    <property type="match status" value="1"/>
</dbReference>
<evidence type="ECO:0000259" key="1">
    <source>
        <dbReference type="Pfam" id="PF13456"/>
    </source>
</evidence>
<accession>A0A803QRA2</accession>
<proteinExistence type="predicted"/>
<evidence type="ECO:0000313" key="2">
    <source>
        <dbReference type="EnsemblPlants" id="cds.evm.model.10.990"/>
    </source>
</evidence>
<dbReference type="InterPro" id="IPR002156">
    <property type="entry name" value="RNaseH_domain"/>
</dbReference>
<evidence type="ECO:0000313" key="3">
    <source>
        <dbReference type="Proteomes" id="UP000596661"/>
    </source>
</evidence>
<sequence length="106" mass="11622">MASPAWTPPPEDWIEINCDARVGGDSMCIATLARDHTGDVLWTAVSMLSFRDPLIGKAAACHLAIDSARLRSHNYVLVESDSEIVIKALKGLHSIWNIDNYVSLCN</sequence>
<dbReference type="EnsemblPlants" id="evm.model.10.990">
    <property type="protein sequence ID" value="cds.evm.model.10.990"/>
    <property type="gene ID" value="evm.TU.10.990"/>
</dbReference>
<dbReference type="AlphaFoldDB" id="A0A803QRA2"/>
<protein>
    <recommendedName>
        <fullName evidence="1">RNase H type-1 domain-containing protein</fullName>
    </recommendedName>
</protein>